<dbReference type="AlphaFoldDB" id="A0A6V7HAD3"/>
<dbReference type="Pfam" id="PF04677">
    <property type="entry name" value="CwfJ_C_1"/>
    <property type="match status" value="1"/>
</dbReference>
<dbReference type="CDD" id="cd07380">
    <property type="entry name" value="MPP_CWF19_N"/>
    <property type="match status" value="1"/>
</dbReference>
<dbReference type="EMBL" id="CAJDYZ010009912">
    <property type="protein sequence ID" value="CAD1477223.1"/>
    <property type="molecule type" value="Genomic_DNA"/>
</dbReference>
<feature type="region of interest" description="Disordered" evidence="2">
    <location>
        <begin position="292"/>
        <end position="315"/>
    </location>
</feature>
<comment type="caution">
    <text evidence="5">The sequence shown here is derived from an EMBL/GenBank/DDBJ whole genome shotgun (WGS) entry which is preliminary data.</text>
</comment>
<organism evidence="5 6">
    <name type="scientific">Heterotrigona itama</name>
    <dbReference type="NCBI Taxonomy" id="395501"/>
    <lineage>
        <taxon>Eukaryota</taxon>
        <taxon>Metazoa</taxon>
        <taxon>Ecdysozoa</taxon>
        <taxon>Arthropoda</taxon>
        <taxon>Hexapoda</taxon>
        <taxon>Insecta</taxon>
        <taxon>Pterygota</taxon>
        <taxon>Neoptera</taxon>
        <taxon>Endopterygota</taxon>
        <taxon>Hymenoptera</taxon>
        <taxon>Apocrita</taxon>
        <taxon>Aculeata</taxon>
        <taxon>Apoidea</taxon>
        <taxon>Anthophila</taxon>
        <taxon>Apidae</taxon>
        <taxon>Heterotrigona</taxon>
    </lineage>
</organism>
<dbReference type="SUPFAM" id="SSF54197">
    <property type="entry name" value="HIT-like"/>
    <property type="match status" value="1"/>
</dbReference>
<evidence type="ECO:0000256" key="1">
    <source>
        <dbReference type="ARBA" id="ARBA00006795"/>
    </source>
</evidence>
<keyword evidence="6" id="KW-1185">Reference proteome</keyword>
<feature type="domain" description="Cwf19-like protein C-terminal" evidence="3">
    <location>
        <begin position="439"/>
        <end position="525"/>
    </location>
</feature>
<dbReference type="GO" id="GO:0000398">
    <property type="term" value="P:mRNA splicing, via spliceosome"/>
    <property type="evidence" value="ECO:0007669"/>
    <property type="project" value="TreeGrafter"/>
</dbReference>
<comment type="similarity">
    <text evidence="1">Belongs to the CWF19 family.</text>
</comment>
<protein>
    <recommendedName>
        <fullName evidence="7">Cwf19-like C-terminal domain-containing protein</fullName>
    </recommendedName>
</protein>
<gene>
    <name evidence="5" type="ORF">MHI_LOCUS717072</name>
</gene>
<dbReference type="Proteomes" id="UP000752696">
    <property type="component" value="Unassembled WGS sequence"/>
</dbReference>
<dbReference type="OrthoDB" id="444325at2759"/>
<dbReference type="PANTHER" id="PTHR12072:SF4">
    <property type="entry name" value="CWF19-LIKE PROTEIN 1"/>
    <property type="match status" value="1"/>
</dbReference>
<evidence type="ECO:0000313" key="6">
    <source>
        <dbReference type="Proteomes" id="UP000752696"/>
    </source>
</evidence>
<accession>A0A6V7HAD3</accession>
<feature type="non-terminal residue" evidence="5">
    <location>
        <position position="1"/>
    </location>
</feature>
<sequence>VMLLNMTEKQKVLMCGDVEGHFKFLFNKVDAINKKSGPFDFLLCVGNFFGENNIELEDYKNGMKSISVPTYIIGANRDSDLNNYPDIDGCEICQNLTYLGKRGLYTASSGLKIAYISGTESNSSEVKPACLSENDIMSIKQACLKGQPSFRGIDILMSSPWPADVTNFDPNKPNFKYQGSKLIAWLAAQVKPRYHVSALEGIHYERPPYRNQSLQEGNIEIATRFVALAPVINNQKKKWLYALNLTPVDRTRLSELIMKTTDETDSPYPKSMLSSEPSLKKLEQPKHTQFFYDMESQESTKRSKSSGGPNKKPKREFDQAKCWFCLSSPEVSKHLVISVGTEVYVALARGGLVENHFLILPITHHQSLSILPKEVKDEIEQYKNAITKYYATMDKVPVFFERNFKTSHCQLQVVPVHKNQASALKETFEEMAECNNFNITELPSHTDLQQIAKPGVLYFYAELPSTEKLYYRIKKDFPLQFGREVLASDRILDLDDRADWKDCQLDQEEETELAKRIRRDFQPFDLDT</sequence>
<dbReference type="InterPro" id="IPR006768">
    <property type="entry name" value="Cwf19-like_C_dom-1"/>
</dbReference>
<feature type="domain" description="Cwf19-like C-terminal" evidence="4">
    <location>
        <begin position="311"/>
        <end position="428"/>
    </location>
</feature>
<evidence type="ECO:0000313" key="5">
    <source>
        <dbReference type="EMBL" id="CAD1477223.1"/>
    </source>
</evidence>
<dbReference type="InterPro" id="IPR040194">
    <property type="entry name" value="Cwf19-like"/>
</dbReference>
<proteinExistence type="inferred from homology"/>
<evidence type="ECO:0000256" key="2">
    <source>
        <dbReference type="SAM" id="MobiDB-lite"/>
    </source>
</evidence>
<reference evidence="5" key="1">
    <citation type="submission" date="2020-07" db="EMBL/GenBank/DDBJ databases">
        <authorList>
            <person name="Nazaruddin N."/>
        </authorList>
    </citation>
    <scope>NUCLEOTIDE SEQUENCE</scope>
</reference>
<dbReference type="Pfam" id="PF04676">
    <property type="entry name" value="CwfJ_C_2"/>
    <property type="match status" value="1"/>
</dbReference>
<evidence type="ECO:0008006" key="7">
    <source>
        <dbReference type="Google" id="ProtNLM"/>
    </source>
</evidence>
<dbReference type="InterPro" id="IPR036265">
    <property type="entry name" value="HIT-like_sf"/>
</dbReference>
<dbReference type="InterPro" id="IPR006767">
    <property type="entry name" value="Cwf19-like_C_dom-2"/>
</dbReference>
<name>A0A6V7HAD3_9HYME</name>
<dbReference type="Gene3D" id="3.30.428.10">
    <property type="entry name" value="HIT-like"/>
    <property type="match status" value="1"/>
</dbReference>
<dbReference type="GO" id="GO:0071014">
    <property type="term" value="C:post-mRNA release spliceosomal complex"/>
    <property type="evidence" value="ECO:0007669"/>
    <property type="project" value="TreeGrafter"/>
</dbReference>
<evidence type="ECO:0000259" key="3">
    <source>
        <dbReference type="Pfam" id="PF04676"/>
    </source>
</evidence>
<evidence type="ECO:0000259" key="4">
    <source>
        <dbReference type="Pfam" id="PF04677"/>
    </source>
</evidence>
<dbReference type="GO" id="GO:0061632">
    <property type="term" value="F:RNA lariat debranching enzyme activator activity"/>
    <property type="evidence" value="ECO:0007669"/>
    <property type="project" value="TreeGrafter"/>
</dbReference>
<dbReference type="PANTHER" id="PTHR12072">
    <property type="entry name" value="CWF19, CELL CYCLE CONTROL PROTEIN"/>
    <property type="match status" value="1"/>
</dbReference>